<feature type="compositionally biased region" description="Low complexity" evidence="1">
    <location>
        <begin position="388"/>
        <end position="400"/>
    </location>
</feature>
<evidence type="ECO:0000313" key="2">
    <source>
        <dbReference type="EMBL" id="KAJ3226066.1"/>
    </source>
</evidence>
<organism evidence="2 3">
    <name type="scientific">Clydaea vesicula</name>
    <dbReference type="NCBI Taxonomy" id="447962"/>
    <lineage>
        <taxon>Eukaryota</taxon>
        <taxon>Fungi</taxon>
        <taxon>Fungi incertae sedis</taxon>
        <taxon>Chytridiomycota</taxon>
        <taxon>Chytridiomycota incertae sedis</taxon>
        <taxon>Chytridiomycetes</taxon>
        <taxon>Lobulomycetales</taxon>
        <taxon>Lobulomycetaceae</taxon>
        <taxon>Clydaea</taxon>
    </lineage>
</organism>
<accession>A0AAD5UA99</accession>
<evidence type="ECO:0000256" key="1">
    <source>
        <dbReference type="SAM" id="MobiDB-lite"/>
    </source>
</evidence>
<evidence type="ECO:0000313" key="3">
    <source>
        <dbReference type="Proteomes" id="UP001211065"/>
    </source>
</evidence>
<keyword evidence="3" id="KW-1185">Reference proteome</keyword>
<comment type="caution">
    <text evidence="2">The sequence shown here is derived from an EMBL/GenBank/DDBJ whole genome shotgun (WGS) entry which is preliminary data.</text>
</comment>
<dbReference type="AlphaFoldDB" id="A0AAD5UA99"/>
<feature type="region of interest" description="Disordered" evidence="1">
    <location>
        <begin position="388"/>
        <end position="407"/>
    </location>
</feature>
<gene>
    <name evidence="2" type="ORF">HK099_005651</name>
</gene>
<proteinExistence type="predicted"/>
<protein>
    <submittedName>
        <fullName evidence="2">Uncharacterized protein</fullName>
    </submittedName>
</protein>
<dbReference type="Proteomes" id="UP001211065">
    <property type="component" value="Unassembled WGS sequence"/>
</dbReference>
<name>A0AAD5UA99_9FUNG</name>
<sequence length="687" mass="77989">MNSNAALSEEIVYLEMRGVKFRISTTILSLLPDSILVALFPTGLVVPKLLLENNAGNRLNFNIDSSMDDNLDNVDPSIFGKKLYFELFNDFSNKVKVNNFDPRLFRFLIKYFKQILAINDERSLQAENKILDRESVIIKDDYTVEFSSNKLEKNTIKLEEDTQNEKNQNIVYNPDSKISNSSSKVESEKNSKLKKLKEKIFRNPKQSKTVKSDNMKNGYVDKLIVDNNAPGSDPFPGNKVIHQILMLKEELEFYILPGAINNVVGYSNIPSNDEKLSTTDDVVESCDRNSLFKWKGKRRSSIASKSSRKSIDKKYNEGGGHSVILDGQHLNLYLPQIKAICSEYFTAQLPVSGKNFEIELDLLSSSSNSLSSAPNALSKQKLFNNQTSSTSALSKSSNASVDDEGNKPTIQDDFLLSPYMQQKEFIQSLKSHTHFQNDTHWNYRESDYDKSRIVSVAMLQLKDVIDPLLPAVKSQLAQSDDLSNNKQEQKIIPLEKQHKMAQIDVPDLITSAQDHRQVNSSGIYQSMLYRRPIRKYWWEITTVPTTLEVLEKRRLNSLKQGYSTSSLSSELKQSDSLQNLTLEQQLQLQQQNFKNNVNFSNNSCAIPKENVNSVDTVEDNNRNSGTPTPIDKKFNNSNNVANVNGILGRRKNSKTNEIVVKFNSNGVTNVDIKVWTRKSWFCEFSSV</sequence>
<dbReference type="EMBL" id="JADGJW010000045">
    <property type="protein sequence ID" value="KAJ3226066.1"/>
    <property type="molecule type" value="Genomic_DNA"/>
</dbReference>
<reference evidence="2" key="1">
    <citation type="submission" date="2020-05" db="EMBL/GenBank/DDBJ databases">
        <title>Phylogenomic resolution of chytrid fungi.</title>
        <authorList>
            <person name="Stajich J.E."/>
            <person name="Amses K."/>
            <person name="Simmons R."/>
            <person name="Seto K."/>
            <person name="Myers J."/>
            <person name="Bonds A."/>
            <person name="Quandt C.A."/>
            <person name="Barry K."/>
            <person name="Liu P."/>
            <person name="Grigoriev I."/>
            <person name="Longcore J.E."/>
            <person name="James T.Y."/>
        </authorList>
    </citation>
    <scope>NUCLEOTIDE SEQUENCE</scope>
    <source>
        <strain evidence="2">JEL0476</strain>
    </source>
</reference>